<dbReference type="InterPro" id="IPR003959">
    <property type="entry name" value="ATPase_AAA_core"/>
</dbReference>
<dbReference type="EMBL" id="JALLKP010000083">
    <property type="protein sequence ID" value="KAK2194584.1"/>
    <property type="molecule type" value="Genomic_DNA"/>
</dbReference>
<dbReference type="Gene3D" id="3.40.50.300">
    <property type="entry name" value="P-loop containing nucleotide triphosphate hydrolases"/>
    <property type="match status" value="3"/>
</dbReference>
<dbReference type="InterPro" id="IPR018368">
    <property type="entry name" value="ClpA/B_CS1"/>
</dbReference>
<keyword evidence="4 8" id="KW-0677">Repeat</keyword>
<evidence type="ECO:0000256" key="7">
    <source>
        <dbReference type="ARBA" id="ARBA00023186"/>
    </source>
</evidence>
<feature type="chain" id="PRO_5042442552" evidence="9">
    <location>
        <begin position="25"/>
        <end position="917"/>
    </location>
</feature>
<keyword evidence="7" id="KW-0143">Chaperone</keyword>
<feature type="domain" description="Clp R" evidence="10">
    <location>
        <begin position="57"/>
        <end position="206"/>
    </location>
</feature>
<dbReference type="EMBL" id="JALLKP010000022">
    <property type="protein sequence ID" value="KAK2194939.1"/>
    <property type="molecule type" value="Genomic_DNA"/>
</dbReference>
<comment type="caution">
    <text evidence="12">The sequence shown here is derived from an EMBL/GenBank/DDBJ whole genome shotgun (WGS) entry which is preliminary data.</text>
</comment>
<dbReference type="GO" id="GO:0034605">
    <property type="term" value="P:cellular response to heat"/>
    <property type="evidence" value="ECO:0007669"/>
    <property type="project" value="TreeGrafter"/>
</dbReference>
<evidence type="ECO:0000256" key="3">
    <source>
        <dbReference type="ARBA" id="ARBA00022640"/>
    </source>
</evidence>
<dbReference type="InterPro" id="IPR027417">
    <property type="entry name" value="P-loop_NTPase"/>
</dbReference>
<evidence type="ECO:0000313" key="11">
    <source>
        <dbReference type="EMBL" id="KAK2194584.1"/>
    </source>
</evidence>
<keyword evidence="5" id="KW-0547">Nucleotide-binding</keyword>
<dbReference type="InterPro" id="IPR004176">
    <property type="entry name" value="Clp_R_N"/>
</dbReference>
<dbReference type="PANTHER" id="PTHR11638">
    <property type="entry name" value="ATP-DEPENDENT CLP PROTEASE"/>
    <property type="match status" value="1"/>
</dbReference>
<dbReference type="Pfam" id="PF00004">
    <property type="entry name" value="AAA"/>
    <property type="match status" value="1"/>
</dbReference>
<reference evidence="12" key="1">
    <citation type="journal article" date="2023" name="Nat. Microbiol.">
        <title>Babesia duncani multi-omics identifies virulence factors and drug targets.</title>
        <authorList>
            <person name="Singh P."/>
            <person name="Lonardi S."/>
            <person name="Liang Q."/>
            <person name="Vydyam P."/>
            <person name="Khabirova E."/>
            <person name="Fang T."/>
            <person name="Gihaz S."/>
            <person name="Thekkiniath J."/>
            <person name="Munshi M."/>
            <person name="Abel S."/>
            <person name="Ciampossin L."/>
            <person name="Batugedara G."/>
            <person name="Gupta M."/>
            <person name="Lu X.M."/>
            <person name="Lenz T."/>
            <person name="Chakravarty S."/>
            <person name="Cornillot E."/>
            <person name="Hu Y."/>
            <person name="Ma W."/>
            <person name="Gonzalez L.M."/>
            <person name="Sanchez S."/>
            <person name="Estrada K."/>
            <person name="Sanchez-Flores A."/>
            <person name="Montero E."/>
            <person name="Harb O.S."/>
            <person name="Le Roch K.G."/>
            <person name="Mamoun C.B."/>
        </authorList>
    </citation>
    <scope>NUCLEOTIDE SEQUENCE</scope>
    <source>
        <strain evidence="12">WA1</strain>
    </source>
</reference>
<dbReference type="InterPro" id="IPR050130">
    <property type="entry name" value="ClpA_ClpB"/>
</dbReference>
<evidence type="ECO:0000313" key="13">
    <source>
        <dbReference type="EMBL" id="KAK2196365.1"/>
    </source>
</evidence>
<sequence length="917" mass="101840">MTLFRRHCVPFYVLLILLSLQITSFRFRPQFNSLTFNDYKHQSFESNYRINAVRLNFNNFGDNAVKVLMLSQEEARRNYQPQISTEHIFQGLLRIKDGVAHKILTEFNISLADTLEATNVSLPPREESPEYSNQVITFSQNAKEALDYSSTIAERLGAQIIETEHLLLGVCNDSSDNMIIFFKHLHVDPKVIEKKTLEYLEQLKKDLDNVSTTESISNPFSLMYASGLGKDTLLASTISSFTTDFTKLAREGEFHEAINREDIIDRAIRTLCRKTKSNVILIGEPGVGKTAIAEGIALKIAKGEALPAIANKHMLMLEIGMLLAGTKFRGQFEERLVKLLEDIKEMGNVILVIDEAHMLVGAGSGEGSIDAANLLKPALARGEIQCIAITTPREYKKYFEKDQAFARRFQPIHVEEPSEGDTIEILNKLSDSYGKFHNVIYSPEAITMAAKYSKQYISDRFLPDKAIDVLDESGSLAKLQYQKDSLAARQKQIDNPEHVVADTTAVDSPDAPTLTPTANMQDARVQDSSDTSAQGVIATSQSAPKVNEDRIIVSTDHVAEIVSSWSGIPLKRLTASELDSVRNLEAELKRTIIGQDEAVTNVCKAIKRAKCQIKNPDRPIGTFLFCGPPGVGKSLVAKVLSRNLFANKSKMIRLDMSEYSEPHSISKILGSPPGYKGHDAGGQLTEKVRKMPYCVVMFDEIEKAHPDVLGVLLQILEDGKLTDSRNESVSFKNTIIIMTSNMGSNVIQRASRGVFEFGFHTPTDTLSNYNKIKTLVLEELKSQLKPELVNRIDEIIIFKPLSPEQMLEIAELMVKDVIGRAKSAGLDLTVDKCVLEHIIKIASQQNGKFGENDGARPLRRAITLVLEDPLAEIIISPLYHPGHAYVADMGPDAQVSIHPKSALTLVDFPVDVNQSQS</sequence>
<keyword evidence="3" id="KW-0934">Plastid</keyword>
<dbReference type="GO" id="GO:0009507">
    <property type="term" value="C:chloroplast"/>
    <property type="evidence" value="ECO:0007669"/>
    <property type="project" value="UniProtKB-SubCell"/>
</dbReference>
<dbReference type="SUPFAM" id="SSF81923">
    <property type="entry name" value="Double Clp-N motif"/>
    <property type="match status" value="1"/>
</dbReference>
<dbReference type="SUPFAM" id="SSF52540">
    <property type="entry name" value="P-loop containing nucleoside triphosphate hydrolases"/>
    <property type="match status" value="2"/>
</dbReference>
<dbReference type="CDD" id="cd00009">
    <property type="entry name" value="AAA"/>
    <property type="match status" value="1"/>
</dbReference>
<dbReference type="InterPro" id="IPR036628">
    <property type="entry name" value="Clp_N_dom_sf"/>
</dbReference>
<keyword evidence="6" id="KW-0067">ATP-binding</keyword>
<evidence type="ECO:0000256" key="2">
    <source>
        <dbReference type="ARBA" id="ARBA00022528"/>
    </source>
</evidence>
<dbReference type="KEGG" id="bdw:94335906"/>
<dbReference type="RefSeq" id="XP_067803207.1">
    <property type="nucleotide sequence ID" value="XM_067946643.1"/>
</dbReference>
<dbReference type="Pfam" id="PF07724">
    <property type="entry name" value="AAA_2"/>
    <property type="match status" value="1"/>
</dbReference>
<dbReference type="InterPro" id="IPR001270">
    <property type="entry name" value="ClpA/B"/>
</dbReference>
<dbReference type="EMBL" id="JALLKP010000002">
    <property type="protein sequence ID" value="KAK2196365.1"/>
    <property type="molecule type" value="Genomic_DNA"/>
</dbReference>
<dbReference type="CDD" id="cd19499">
    <property type="entry name" value="RecA-like_ClpB_Hsp104-like"/>
    <property type="match status" value="1"/>
</dbReference>
<keyword evidence="9" id="KW-0732">Signal</keyword>
<evidence type="ECO:0000313" key="14">
    <source>
        <dbReference type="Proteomes" id="UP001214638"/>
    </source>
</evidence>
<organism evidence="12 14">
    <name type="scientific">Babesia duncani</name>
    <dbReference type="NCBI Taxonomy" id="323732"/>
    <lineage>
        <taxon>Eukaryota</taxon>
        <taxon>Sar</taxon>
        <taxon>Alveolata</taxon>
        <taxon>Apicomplexa</taxon>
        <taxon>Aconoidasida</taxon>
        <taxon>Piroplasmida</taxon>
        <taxon>Babesiidae</taxon>
        <taxon>Babesia</taxon>
    </lineage>
</organism>
<feature type="signal peptide" evidence="9">
    <location>
        <begin position="1"/>
        <end position="24"/>
    </location>
</feature>
<evidence type="ECO:0000256" key="5">
    <source>
        <dbReference type="ARBA" id="ARBA00022741"/>
    </source>
</evidence>
<dbReference type="FunFam" id="3.40.50.300:FF:000025">
    <property type="entry name" value="ATP-dependent Clp protease subunit"/>
    <property type="match status" value="1"/>
</dbReference>
<accession>A0AAD9PHH2</accession>
<evidence type="ECO:0000256" key="6">
    <source>
        <dbReference type="ARBA" id="ARBA00022840"/>
    </source>
</evidence>
<keyword evidence="2" id="KW-0150">Chloroplast</keyword>
<dbReference type="InterPro" id="IPR003593">
    <property type="entry name" value="AAA+_ATPase"/>
</dbReference>
<dbReference type="Gene3D" id="1.10.1780.10">
    <property type="entry name" value="Clp, N-terminal domain"/>
    <property type="match status" value="1"/>
</dbReference>
<dbReference type="PROSITE" id="PS00870">
    <property type="entry name" value="CLPAB_1"/>
    <property type="match status" value="1"/>
</dbReference>
<dbReference type="PRINTS" id="PR00300">
    <property type="entry name" value="CLPPROTEASEA"/>
</dbReference>
<dbReference type="InterPro" id="IPR019489">
    <property type="entry name" value="Clp_ATPase_C"/>
</dbReference>
<dbReference type="GO" id="GO:0016887">
    <property type="term" value="F:ATP hydrolysis activity"/>
    <property type="evidence" value="ECO:0007669"/>
    <property type="project" value="InterPro"/>
</dbReference>
<dbReference type="GO" id="GO:0005524">
    <property type="term" value="F:ATP binding"/>
    <property type="evidence" value="ECO:0007669"/>
    <property type="project" value="UniProtKB-KW"/>
</dbReference>
<dbReference type="Pfam" id="PF10431">
    <property type="entry name" value="ClpB_D2-small"/>
    <property type="match status" value="1"/>
</dbReference>
<evidence type="ECO:0000256" key="1">
    <source>
        <dbReference type="ARBA" id="ARBA00004229"/>
    </source>
</evidence>
<evidence type="ECO:0000259" key="10">
    <source>
        <dbReference type="PROSITE" id="PS51903"/>
    </source>
</evidence>
<dbReference type="InterPro" id="IPR041546">
    <property type="entry name" value="ClpA/ClpB_AAA_lid"/>
</dbReference>
<dbReference type="SMART" id="SM01086">
    <property type="entry name" value="ClpB_D2-small"/>
    <property type="match status" value="1"/>
</dbReference>
<dbReference type="PANTHER" id="PTHR11638:SF155">
    <property type="entry name" value="CHAPERONE PROTEIN CLPC1, CHLOROPLASTIC-LIKE"/>
    <property type="match status" value="1"/>
</dbReference>
<evidence type="ECO:0000313" key="12">
    <source>
        <dbReference type="EMBL" id="KAK2194939.1"/>
    </source>
</evidence>
<dbReference type="GeneID" id="94335906"/>
<keyword evidence="14" id="KW-1185">Reference proteome</keyword>
<evidence type="ECO:0000256" key="8">
    <source>
        <dbReference type="PROSITE-ProRule" id="PRU01251"/>
    </source>
</evidence>
<dbReference type="AlphaFoldDB" id="A0AAD9PHH2"/>
<proteinExistence type="predicted"/>
<gene>
    <name evidence="13" type="ORF">BdWA1_001608</name>
    <name evidence="12" type="ORF">BdWA1_003594</name>
    <name evidence="11" type="ORF">BdWA1_003949</name>
</gene>
<dbReference type="Gene3D" id="1.10.8.60">
    <property type="match status" value="1"/>
</dbReference>
<protein>
    <submittedName>
        <fullName evidence="12">Bifunctional ClpA-B</fullName>
    </submittedName>
</protein>
<dbReference type="Proteomes" id="UP001214638">
    <property type="component" value="Unassembled WGS sequence"/>
</dbReference>
<comment type="subcellular location">
    <subcellularLocation>
        <location evidence="1">Plastid</location>
        <location evidence="1">Chloroplast</location>
    </subcellularLocation>
</comment>
<dbReference type="SMART" id="SM00382">
    <property type="entry name" value="AAA"/>
    <property type="match status" value="2"/>
</dbReference>
<dbReference type="Pfam" id="PF02861">
    <property type="entry name" value="Clp_N"/>
    <property type="match status" value="1"/>
</dbReference>
<evidence type="ECO:0000256" key="9">
    <source>
        <dbReference type="SAM" id="SignalP"/>
    </source>
</evidence>
<evidence type="ECO:0000256" key="4">
    <source>
        <dbReference type="ARBA" id="ARBA00022737"/>
    </source>
</evidence>
<dbReference type="PROSITE" id="PS51903">
    <property type="entry name" value="CLP_R"/>
    <property type="match status" value="1"/>
</dbReference>
<name>A0AAD9PHH2_9APIC</name>
<dbReference type="Pfam" id="PF17871">
    <property type="entry name" value="AAA_lid_9"/>
    <property type="match status" value="1"/>
</dbReference>